<dbReference type="PROSITE" id="PS50240">
    <property type="entry name" value="TRYPSIN_DOM"/>
    <property type="match status" value="1"/>
</dbReference>
<proteinExistence type="inferred from homology"/>
<evidence type="ECO:0000256" key="1">
    <source>
        <dbReference type="ARBA" id="ARBA00007664"/>
    </source>
</evidence>
<dbReference type="InterPro" id="IPR009003">
    <property type="entry name" value="Peptidase_S1_PA"/>
</dbReference>
<dbReference type="OrthoDB" id="10059102at2759"/>
<evidence type="ECO:0000313" key="9">
    <source>
        <dbReference type="Proteomes" id="UP000595437"/>
    </source>
</evidence>
<dbReference type="SMART" id="SM00020">
    <property type="entry name" value="Tryp_SPc"/>
    <property type="match status" value="1"/>
</dbReference>
<dbReference type="Proteomes" id="UP000595437">
    <property type="component" value="Chromosome 12"/>
</dbReference>
<evidence type="ECO:0000256" key="6">
    <source>
        <dbReference type="SAM" id="SignalP"/>
    </source>
</evidence>
<evidence type="ECO:0000259" key="7">
    <source>
        <dbReference type="PROSITE" id="PS50240"/>
    </source>
</evidence>
<dbReference type="GO" id="GO:0006508">
    <property type="term" value="P:proteolysis"/>
    <property type="evidence" value="ECO:0007669"/>
    <property type="project" value="UniProtKB-KW"/>
</dbReference>
<dbReference type="InterPro" id="IPR001314">
    <property type="entry name" value="Peptidase_S1A"/>
</dbReference>
<sequence length="248" mass="26632">MIRTIFAALFLTVAVSAGPSQRHSGRIYGGEEVEPNSVPFQISLHQKPGFHFCGGSILDKDTVITAAYCCHLLSPSDVLVVAGEHNLSLESGDEQSVDVEKIITHEFSGSFGNNYNVCLLKLKSSLELNDKVKAVSLPKTDEEFTGDVVVSGWGVDSHLGSFSDVLLAATLHMISDEECEARFPGMIDGTMFCATAPKKDICLGDMGGPLVQGNTLVGISSWGFGCIFTDYPGVYGKVAKFTDWIAEQ</sequence>
<dbReference type="InterPro" id="IPR043504">
    <property type="entry name" value="Peptidase_S1_PA_chymotrypsin"/>
</dbReference>
<evidence type="ECO:0000256" key="4">
    <source>
        <dbReference type="ARBA" id="ARBA00022825"/>
    </source>
</evidence>
<dbReference type="Pfam" id="PF00089">
    <property type="entry name" value="Trypsin"/>
    <property type="match status" value="1"/>
</dbReference>
<dbReference type="PANTHER" id="PTHR24276:SF91">
    <property type="entry name" value="AT26814P-RELATED"/>
    <property type="match status" value="1"/>
</dbReference>
<dbReference type="PANTHER" id="PTHR24276">
    <property type="entry name" value="POLYSERASE-RELATED"/>
    <property type="match status" value="1"/>
</dbReference>
<dbReference type="PRINTS" id="PR00722">
    <property type="entry name" value="CHYMOTRYPSIN"/>
</dbReference>
<keyword evidence="6" id="KW-0732">Signal</keyword>
<accession>A0A7T8GU91</accession>
<name>A0A7T8GU91_CALRO</name>
<keyword evidence="3" id="KW-0378">Hydrolase</keyword>
<dbReference type="InterPro" id="IPR001254">
    <property type="entry name" value="Trypsin_dom"/>
</dbReference>
<evidence type="ECO:0000256" key="5">
    <source>
        <dbReference type="ARBA" id="ARBA00023157"/>
    </source>
</evidence>
<feature type="domain" description="Peptidase S1" evidence="7">
    <location>
        <begin position="27"/>
        <end position="248"/>
    </location>
</feature>
<gene>
    <name evidence="8" type="ORF">FKW44_018244</name>
</gene>
<keyword evidence="2" id="KW-0645">Protease</keyword>
<dbReference type="SUPFAM" id="SSF50494">
    <property type="entry name" value="Trypsin-like serine proteases"/>
    <property type="match status" value="1"/>
</dbReference>
<feature type="chain" id="PRO_5030979903" evidence="6">
    <location>
        <begin position="18"/>
        <end position="248"/>
    </location>
</feature>
<evidence type="ECO:0000313" key="8">
    <source>
        <dbReference type="EMBL" id="QQP37837.1"/>
    </source>
</evidence>
<reference evidence="9" key="1">
    <citation type="submission" date="2021-01" db="EMBL/GenBank/DDBJ databases">
        <title>Caligus Genome Assembly.</title>
        <authorList>
            <person name="Gallardo-Escarate C."/>
        </authorList>
    </citation>
    <scope>NUCLEOTIDE SEQUENCE [LARGE SCALE GENOMIC DNA]</scope>
</reference>
<evidence type="ECO:0000256" key="3">
    <source>
        <dbReference type="ARBA" id="ARBA00022801"/>
    </source>
</evidence>
<dbReference type="InterPro" id="IPR050430">
    <property type="entry name" value="Peptidase_S1"/>
</dbReference>
<dbReference type="AlphaFoldDB" id="A0A7T8GU91"/>
<dbReference type="EMBL" id="CP045901">
    <property type="protein sequence ID" value="QQP37837.1"/>
    <property type="molecule type" value="Genomic_DNA"/>
</dbReference>
<dbReference type="GO" id="GO:0004252">
    <property type="term" value="F:serine-type endopeptidase activity"/>
    <property type="evidence" value="ECO:0007669"/>
    <property type="project" value="InterPro"/>
</dbReference>
<keyword evidence="5" id="KW-1015">Disulfide bond</keyword>
<dbReference type="FunFam" id="2.40.10.10:FF:000166">
    <property type="entry name" value="Trypsin"/>
    <property type="match status" value="1"/>
</dbReference>
<keyword evidence="9" id="KW-1185">Reference proteome</keyword>
<comment type="similarity">
    <text evidence="1">Belongs to the peptidase S1 family.</text>
</comment>
<keyword evidence="4" id="KW-0720">Serine protease</keyword>
<organism evidence="8 9">
    <name type="scientific">Caligus rogercresseyi</name>
    <name type="common">Sea louse</name>
    <dbReference type="NCBI Taxonomy" id="217165"/>
    <lineage>
        <taxon>Eukaryota</taxon>
        <taxon>Metazoa</taxon>
        <taxon>Ecdysozoa</taxon>
        <taxon>Arthropoda</taxon>
        <taxon>Crustacea</taxon>
        <taxon>Multicrustacea</taxon>
        <taxon>Hexanauplia</taxon>
        <taxon>Copepoda</taxon>
        <taxon>Siphonostomatoida</taxon>
        <taxon>Caligidae</taxon>
        <taxon>Caligus</taxon>
    </lineage>
</organism>
<feature type="signal peptide" evidence="6">
    <location>
        <begin position="1"/>
        <end position="17"/>
    </location>
</feature>
<protein>
    <submittedName>
        <fullName evidence="8">Trypsin</fullName>
    </submittedName>
</protein>
<evidence type="ECO:0000256" key="2">
    <source>
        <dbReference type="ARBA" id="ARBA00022670"/>
    </source>
</evidence>
<dbReference type="CDD" id="cd00190">
    <property type="entry name" value="Tryp_SPc"/>
    <property type="match status" value="1"/>
</dbReference>
<dbReference type="Gene3D" id="2.40.10.10">
    <property type="entry name" value="Trypsin-like serine proteases"/>
    <property type="match status" value="1"/>
</dbReference>